<gene>
    <name evidence="6" type="ORF">OLEA9_A009332</name>
</gene>
<organism evidence="6 7">
    <name type="scientific">Olea europaea subsp. europaea</name>
    <dbReference type="NCBI Taxonomy" id="158383"/>
    <lineage>
        <taxon>Eukaryota</taxon>
        <taxon>Viridiplantae</taxon>
        <taxon>Streptophyta</taxon>
        <taxon>Embryophyta</taxon>
        <taxon>Tracheophyta</taxon>
        <taxon>Spermatophyta</taxon>
        <taxon>Magnoliopsida</taxon>
        <taxon>eudicotyledons</taxon>
        <taxon>Gunneridae</taxon>
        <taxon>Pentapetalae</taxon>
        <taxon>asterids</taxon>
        <taxon>lamiids</taxon>
        <taxon>Lamiales</taxon>
        <taxon>Oleaceae</taxon>
        <taxon>Oleeae</taxon>
        <taxon>Olea</taxon>
    </lineage>
</organism>
<dbReference type="InterPro" id="IPR013177">
    <property type="entry name" value="Ribosomal_mS38_C"/>
</dbReference>
<evidence type="ECO:0000256" key="1">
    <source>
        <dbReference type="ARBA" id="ARBA00004173"/>
    </source>
</evidence>
<dbReference type="Pfam" id="PF08213">
    <property type="entry name" value="COX24_C"/>
    <property type="match status" value="1"/>
</dbReference>
<keyword evidence="2" id="KW-0496">Mitochondrion</keyword>
<dbReference type="GO" id="GO:0005739">
    <property type="term" value="C:mitochondrion"/>
    <property type="evidence" value="ECO:0007669"/>
    <property type="project" value="UniProtKB-SubCell"/>
</dbReference>
<keyword evidence="7" id="KW-1185">Reference proteome</keyword>
<dbReference type="PANTHER" id="PTHR32035:SF3">
    <property type="entry name" value="SMALL RIBOSOMAL SUBUNIT PROTEIN MS38"/>
    <property type="match status" value="1"/>
</dbReference>
<dbReference type="SMART" id="SM01155">
    <property type="entry name" value="DUF1713"/>
    <property type="match status" value="1"/>
</dbReference>
<evidence type="ECO:0000256" key="2">
    <source>
        <dbReference type="ARBA" id="ARBA00023128"/>
    </source>
</evidence>
<protein>
    <recommendedName>
        <fullName evidence="4">Small ribosomal subunit protein mS38</fullName>
    </recommendedName>
</protein>
<comment type="similarity">
    <text evidence="3">Belongs to the mitochondrion-specific ribosomal protein mS38 family.</text>
</comment>
<dbReference type="PANTHER" id="PTHR32035">
    <property type="entry name" value="AURORA KINASE A-INTERACTING PROTEIN"/>
    <property type="match status" value="1"/>
</dbReference>
<evidence type="ECO:0000259" key="5">
    <source>
        <dbReference type="SMART" id="SM01155"/>
    </source>
</evidence>
<name>A0A8S0QEM1_OLEEU</name>
<proteinExistence type="inferred from homology"/>
<dbReference type="Proteomes" id="UP000594638">
    <property type="component" value="Unassembled WGS sequence"/>
</dbReference>
<dbReference type="EMBL" id="CACTIH010001821">
    <property type="protein sequence ID" value="CAA2964243.1"/>
    <property type="molecule type" value="Genomic_DNA"/>
</dbReference>
<comment type="subcellular location">
    <subcellularLocation>
        <location evidence="1">Mitochondrion</location>
    </subcellularLocation>
</comment>
<evidence type="ECO:0000256" key="4">
    <source>
        <dbReference type="ARBA" id="ARBA00035682"/>
    </source>
</evidence>
<reference evidence="6 7" key="1">
    <citation type="submission" date="2019-12" db="EMBL/GenBank/DDBJ databases">
        <authorList>
            <person name="Alioto T."/>
            <person name="Alioto T."/>
            <person name="Gomez Garrido J."/>
        </authorList>
    </citation>
    <scope>NUCLEOTIDE SEQUENCE [LARGE SCALE GENOMIC DNA]</scope>
</reference>
<evidence type="ECO:0000256" key="3">
    <source>
        <dbReference type="ARBA" id="ARBA00035647"/>
    </source>
</evidence>
<dbReference type="Gramene" id="OE9A009332T1">
    <property type="protein sequence ID" value="OE9A009332C1"/>
    <property type="gene ID" value="OE9A009332"/>
</dbReference>
<comment type="caution">
    <text evidence="6">The sequence shown here is derived from an EMBL/GenBank/DDBJ whole genome shotgun (WGS) entry which is preliminary data.</text>
</comment>
<feature type="domain" description="Ribosomal protein mS38 C-terminal" evidence="5">
    <location>
        <begin position="125"/>
        <end position="152"/>
    </location>
</feature>
<dbReference type="AlphaFoldDB" id="A0A8S0QEM1"/>
<evidence type="ECO:0000313" key="7">
    <source>
        <dbReference type="Proteomes" id="UP000594638"/>
    </source>
</evidence>
<evidence type="ECO:0000313" key="6">
    <source>
        <dbReference type="EMBL" id="CAA2964243.1"/>
    </source>
</evidence>
<accession>A0A8S0QEM1</accession>
<sequence length="153" mass="17668">MKTQSAIVEHSSVSNHVPTDNVNFDEIVDELHDINESKFANYIFMALLILVSGKYVLEITHLCTYGPYFVNPHPRHLMDGLWIGSNINEFVLDDSQTPWSDPDSLIGPIRPGVDCIVLDDSRAIWADSVKKKRKRKMNKHKLRKLRKRLRKKT</sequence>